<evidence type="ECO:0000313" key="2">
    <source>
        <dbReference type="EMBL" id="KAK0636675.1"/>
    </source>
</evidence>
<dbReference type="PANTHER" id="PTHR47064:SF2">
    <property type="entry name" value="SMP-30_GLUCONOLACTONASE_LRE-LIKE REGION DOMAIN-CONTAINING PROTEIN-RELATED"/>
    <property type="match status" value="1"/>
</dbReference>
<feature type="domain" description="SMP-30/Gluconolactonase/LRE-like region" evidence="1">
    <location>
        <begin position="136"/>
        <end position="351"/>
    </location>
</feature>
<dbReference type="SUPFAM" id="SSF63829">
    <property type="entry name" value="Calcium-dependent phosphotriesterase"/>
    <property type="match status" value="1"/>
</dbReference>
<dbReference type="InterPro" id="IPR011042">
    <property type="entry name" value="6-blade_b-propeller_TolB-like"/>
</dbReference>
<dbReference type="InterPro" id="IPR013658">
    <property type="entry name" value="SGL"/>
</dbReference>
<protein>
    <submittedName>
        <fullName evidence="2">Smp-30/gluconolaconase/lre-like region-containing protein</fullName>
    </submittedName>
</protein>
<evidence type="ECO:0000259" key="1">
    <source>
        <dbReference type="Pfam" id="PF08450"/>
    </source>
</evidence>
<dbReference type="AlphaFoldDB" id="A0AA39XPB6"/>
<proteinExistence type="predicted"/>
<dbReference type="PANTHER" id="PTHR47064">
    <property type="entry name" value="PUTATIVE (AFU_ORTHOLOGUE AFUA_1G08990)-RELATED"/>
    <property type="match status" value="1"/>
</dbReference>
<gene>
    <name evidence="2" type="ORF">B0T17DRAFT_519651</name>
</gene>
<dbReference type="EMBL" id="JAULSR010000001">
    <property type="protein sequence ID" value="KAK0636675.1"/>
    <property type="molecule type" value="Genomic_DNA"/>
</dbReference>
<dbReference type="Gene3D" id="2.120.10.30">
    <property type="entry name" value="TolB, C-terminal domain"/>
    <property type="match status" value="1"/>
</dbReference>
<dbReference type="Pfam" id="PF08450">
    <property type="entry name" value="SGL"/>
    <property type="match status" value="1"/>
</dbReference>
<evidence type="ECO:0000313" key="3">
    <source>
        <dbReference type="Proteomes" id="UP001174934"/>
    </source>
</evidence>
<keyword evidence="3" id="KW-1185">Reference proteome</keyword>
<sequence length="379" mass="41318">MASVVLPVAVPKTCSVEVLDLAEIARKKAKRPLKNSDENTISITQYHPDLRSVISENPSFSLLLSTLESSKNPFFHAACVYQPAHNELYITSDLLQPVQTGQLPIVLISKIQLKRDEITGHIGSLTWQKLRPPSNMPMPAGAVRYGHDGIVFCSQGTTTAGTGGLYHMQRGMPPVPVVTNYFGRDFNSVHDVIEGGDGSLWFTDPHHGFLNDFRPKPELPCHIYRYAPNSGSLRVMAEDVGQAHSIALSPQKRILYVTNTGPDLAGGESVVKRTGAIYAFDVVGEVGEPFLANKRLFAYSVAGNPKGIRCDKKGNVLVACDDGVETWSPSGMILGVIEVPGGVTSLSFGREYELFLCSEQRLWTVQSGDLPTRTGPNNR</sequence>
<organism evidence="2 3">
    <name type="scientific">Bombardia bombarda</name>
    <dbReference type="NCBI Taxonomy" id="252184"/>
    <lineage>
        <taxon>Eukaryota</taxon>
        <taxon>Fungi</taxon>
        <taxon>Dikarya</taxon>
        <taxon>Ascomycota</taxon>
        <taxon>Pezizomycotina</taxon>
        <taxon>Sordariomycetes</taxon>
        <taxon>Sordariomycetidae</taxon>
        <taxon>Sordariales</taxon>
        <taxon>Lasiosphaeriaceae</taxon>
        <taxon>Bombardia</taxon>
    </lineage>
</organism>
<dbReference type="Proteomes" id="UP001174934">
    <property type="component" value="Unassembled WGS sequence"/>
</dbReference>
<accession>A0AA39XPB6</accession>
<dbReference type="InterPro" id="IPR052988">
    <property type="entry name" value="Oryzine_lactonohydrolase"/>
</dbReference>
<reference evidence="2" key="1">
    <citation type="submission" date="2023-06" db="EMBL/GenBank/DDBJ databases">
        <title>Genome-scale phylogeny and comparative genomics of the fungal order Sordariales.</title>
        <authorList>
            <consortium name="Lawrence Berkeley National Laboratory"/>
            <person name="Hensen N."/>
            <person name="Bonometti L."/>
            <person name="Westerberg I."/>
            <person name="Brannstrom I.O."/>
            <person name="Guillou S."/>
            <person name="Cros-Aarteil S."/>
            <person name="Calhoun S."/>
            <person name="Haridas S."/>
            <person name="Kuo A."/>
            <person name="Mondo S."/>
            <person name="Pangilinan J."/>
            <person name="Riley R."/>
            <person name="LaButti K."/>
            <person name="Andreopoulos B."/>
            <person name="Lipzen A."/>
            <person name="Chen C."/>
            <person name="Yanf M."/>
            <person name="Daum C."/>
            <person name="Ng V."/>
            <person name="Clum A."/>
            <person name="Steindorff A."/>
            <person name="Ohm R."/>
            <person name="Martin F."/>
            <person name="Silar P."/>
            <person name="Natvig D."/>
            <person name="Lalanne C."/>
            <person name="Gautier V."/>
            <person name="Ament-velasquez S.L."/>
            <person name="Kruys A."/>
            <person name="Hutchinson M.I."/>
            <person name="Powell A.J."/>
            <person name="Barry K."/>
            <person name="Miller A.N."/>
            <person name="Grigoriev I.V."/>
            <person name="Debuchy R."/>
            <person name="Gladieux P."/>
            <person name="Thoren M.H."/>
            <person name="Johannesson H."/>
        </authorList>
    </citation>
    <scope>NUCLEOTIDE SEQUENCE</scope>
    <source>
        <strain evidence="2">SMH3391-2</strain>
    </source>
</reference>
<comment type="caution">
    <text evidence="2">The sequence shown here is derived from an EMBL/GenBank/DDBJ whole genome shotgun (WGS) entry which is preliminary data.</text>
</comment>
<name>A0AA39XPB6_9PEZI</name>